<dbReference type="Gene3D" id="1.10.1130.10">
    <property type="entry name" value="Flavocytochrome C3, Chain A"/>
    <property type="match status" value="2"/>
</dbReference>
<dbReference type="InterPro" id="IPR051829">
    <property type="entry name" value="Multiheme_Cytochr_ET"/>
</dbReference>
<dbReference type="PANTHER" id="PTHR35038">
    <property type="entry name" value="DISSIMILATORY SULFITE REDUCTASE SIRA"/>
    <property type="match status" value="1"/>
</dbReference>
<feature type="non-terminal residue" evidence="3">
    <location>
        <position position="1"/>
    </location>
</feature>
<comment type="caution">
    <text evidence="3">The sequence shown here is derived from an EMBL/GenBank/DDBJ whole genome shotgun (WGS) entry which is preliminary data.</text>
</comment>
<keyword evidence="1" id="KW-0732">Signal</keyword>
<dbReference type="InterPro" id="IPR023155">
    <property type="entry name" value="Cyt_c-552/4"/>
</dbReference>
<dbReference type="SUPFAM" id="SSF48695">
    <property type="entry name" value="Multiheme cytochromes"/>
    <property type="match status" value="1"/>
</dbReference>
<evidence type="ECO:0000259" key="2">
    <source>
        <dbReference type="Pfam" id="PF13435"/>
    </source>
</evidence>
<evidence type="ECO:0000313" key="3">
    <source>
        <dbReference type="EMBL" id="MFC1573368.1"/>
    </source>
</evidence>
<name>A0ABV6YM13_UNCEI</name>
<dbReference type="InterPro" id="IPR036280">
    <property type="entry name" value="Multihaem_cyt_sf"/>
</dbReference>
<feature type="domain" description="Cytochrome c-552/4" evidence="2">
    <location>
        <begin position="131"/>
        <end position="203"/>
    </location>
</feature>
<dbReference type="Pfam" id="PF02335">
    <property type="entry name" value="Cytochrom_C552"/>
    <property type="match status" value="1"/>
</dbReference>
<accession>A0ABV6YM13</accession>
<dbReference type="Gene3D" id="1.20.140.10">
    <property type="entry name" value="Butyryl-CoA Dehydrogenase, subunit A, domain 3"/>
    <property type="match status" value="1"/>
</dbReference>
<protein>
    <submittedName>
        <fullName evidence="3">Ammonia-forming cytochrome c nitrite reductase subunit c552</fullName>
    </submittedName>
</protein>
<proteinExistence type="predicted"/>
<evidence type="ECO:0000313" key="4">
    <source>
        <dbReference type="Proteomes" id="UP001593833"/>
    </source>
</evidence>
<gene>
    <name evidence="3" type="ORF">ACFL6M_07200</name>
</gene>
<dbReference type="InterPro" id="IPR003321">
    <property type="entry name" value="Cyt_c552"/>
</dbReference>
<dbReference type="PANTHER" id="PTHR35038:SF8">
    <property type="entry name" value="C-TYPE POLYHEME CYTOCHROME OMCC"/>
    <property type="match status" value="1"/>
</dbReference>
<dbReference type="EMBL" id="JBHPKH010000138">
    <property type="protein sequence ID" value="MFC1573368.1"/>
    <property type="molecule type" value="Genomic_DNA"/>
</dbReference>
<organism evidence="3 4">
    <name type="scientific">Eiseniibacteriota bacterium</name>
    <dbReference type="NCBI Taxonomy" id="2212470"/>
    <lineage>
        <taxon>Bacteria</taxon>
        <taxon>Candidatus Eiseniibacteriota</taxon>
    </lineage>
</organism>
<feature type="domain" description="Cytochrome c-552/4" evidence="2">
    <location>
        <begin position="86"/>
        <end position="103"/>
    </location>
</feature>
<sequence>VEYTYLGGYGAECNHCHAKIVAETFLTAHTRAFARMDFGDRVNPYCLTCHTTGFDSEVAEGDTVIVEYGPDIYGYDDYFLVDTETAATRREMLAGVQCESCHGPMGPNVTERAGRISLATPLEGSEEEFMCGPCHQTQLAEWHQSAHGSVTETLEEFNSLAYVHDPECDYCHVAEGFVAEADADLADYNSGETVHFIGCQICHDPHMGSESSGYERQVRTGAAVTPAYDVGDPEALQMDGYRTGQICAQCHHALPDNEEVTDQITNGSGDFGPHSAPQMDVFVGNGCYEIAGYEYERVHIHQYAPTGCVDCHMNHESDFHGENQEHATHRFEAHVGACNATGCHGPIPDFNYKGIQTEIARLMENLAAALGYADVEAFLDEDTGFDSQGNGVEVWEREAAYALIFVAYDGSVEVHNPDYVRDLLNNAIDHVDDNR</sequence>
<keyword evidence="4" id="KW-1185">Reference proteome</keyword>
<evidence type="ECO:0000256" key="1">
    <source>
        <dbReference type="ARBA" id="ARBA00022729"/>
    </source>
</evidence>
<reference evidence="3 4" key="1">
    <citation type="submission" date="2024-09" db="EMBL/GenBank/DDBJ databases">
        <authorList>
            <person name="D'Angelo T."/>
        </authorList>
    </citation>
    <scope>NUCLEOTIDE SEQUENCE [LARGE SCALE GENOMIC DNA]</scope>
    <source>
        <strain evidence="3">SAG AM-320-E07</strain>
    </source>
</reference>
<dbReference type="Pfam" id="PF13435">
    <property type="entry name" value="Cytochrome_C554"/>
    <property type="match status" value="2"/>
</dbReference>
<dbReference type="Proteomes" id="UP001593833">
    <property type="component" value="Unassembled WGS sequence"/>
</dbReference>